<dbReference type="InterPro" id="IPR006200">
    <property type="entry name" value="LexA"/>
</dbReference>
<dbReference type="GO" id="GO:0003677">
    <property type="term" value="F:DNA binding"/>
    <property type="evidence" value="ECO:0007669"/>
    <property type="project" value="UniProtKB-UniRule"/>
</dbReference>
<dbReference type="Gene3D" id="2.10.109.10">
    <property type="entry name" value="Umud Fragment, subunit A"/>
    <property type="match status" value="1"/>
</dbReference>
<evidence type="ECO:0000256" key="10">
    <source>
        <dbReference type="ARBA" id="ARBA00023204"/>
    </source>
</evidence>
<accession>H5SF41</accession>
<gene>
    <name evidence="12" type="primary">lexA</name>
    <name evidence="16" type="ORF">HGMM_F19G07C28</name>
</gene>
<evidence type="ECO:0000256" key="7">
    <source>
        <dbReference type="ARBA" id="ARBA00023015"/>
    </source>
</evidence>
<keyword evidence="5 12" id="KW-0378">Hydrolase</keyword>
<dbReference type="HAMAP" id="MF_00015">
    <property type="entry name" value="LexA"/>
    <property type="match status" value="1"/>
</dbReference>
<feature type="site" description="Cleavage; by autolysis" evidence="12">
    <location>
        <begin position="92"/>
        <end position="93"/>
    </location>
</feature>
<reference evidence="16" key="2">
    <citation type="journal article" date="2012" name="PLoS ONE">
        <title>A Deeply Branching Thermophilic Bacterium with an Ancient Acetyl-CoA Pathway Dominates a Subsurface Ecosystem.</title>
        <authorList>
            <person name="Takami H."/>
            <person name="Noguchi H."/>
            <person name="Takaki Y."/>
            <person name="Uchiyama I."/>
            <person name="Toyoda A."/>
            <person name="Nishi S."/>
            <person name="Chee G.-J."/>
            <person name="Arai W."/>
            <person name="Nunoura T."/>
            <person name="Itoh T."/>
            <person name="Hattori M."/>
            <person name="Takai K."/>
        </authorList>
    </citation>
    <scope>NUCLEOTIDE SEQUENCE</scope>
</reference>
<dbReference type="GO" id="GO:0006281">
    <property type="term" value="P:DNA repair"/>
    <property type="evidence" value="ECO:0007669"/>
    <property type="project" value="UniProtKB-UniRule"/>
</dbReference>
<dbReference type="AlphaFoldDB" id="H5SF41"/>
<comment type="catalytic activity">
    <reaction evidence="12">
        <text>Hydrolysis of Ala-|-Gly bond in repressor LexA.</text>
        <dbReference type="EC" id="3.4.21.88"/>
    </reaction>
</comment>
<keyword evidence="10 12" id="KW-0234">DNA repair</keyword>
<dbReference type="InterPro" id="IPR036390">
    <property type="entry name" value="WH_DNA-bd_sf"/>
</dbReference>
<comment type="function">
    <text evidence="12">Represses a number of genes involved in the response to DNA damage (SOS response), including recA and lexA. In the presence of single-stranded DNA, RecA interacts with LexA causing an autocatalytic cleavage which disrupts the DNA-binding part of LexA, leading to derepression of the SOS regulon and eventually DNA repair.</text>
</comment>
<keyword evidence="3 12" id="KW-0235">DNA replication</keyword>
<evidence type="ECO:0000256" key="11">
    <source>
        <dbReference type="ARBA" id="ARBA00023236"/>
    </source>
</evidence>
<keyword evidence="8 12" id="KW-0238">DNA-binding</keyword>
<feature type="active site" description="For autocatalytic cleavage activity" evidence="12">
    <location>
        <position position="177"/>
    </location>
</feature>
<dbReference type="SUPFAM" id="SSF46785">
    <property type="entry name" value="Winged helix' DNA-binding domain"/>
    <property type="match status" value="1"/>
</dbReference>
<evidence type="ECO:0000259" key="15">
    <source>
        <dbReference type="Pfam" id="PF01726"/>
    </source>
</evidence>
<keyword evidence="7 12" id="KW-0805">Transcription regulation</keyword>
<dbReference type="InterPro" id="IPR050077">
    <property type="entry name" value="LexA_repressor"/>
</dbReference>
<dbReference type="SUPFAM" id="SSF51306">
    <property type="entry name" value="LexA/Signal peptidase"/>
    <property type="match status" value="1"/>
</dbReference>
<keyword evidence="2 12" id="KW-0678">Repressor</keyword>
<feature type="DNA-binding region" description="H-T-H motif" evidence="12">
    <location>
        <begin position="33"/>
        <end position="53"/>
    </location>
</feature>
<protein>
    <recommendedName>
        <fullName evidence="12">LexA repressor</fullName>
        <ecNumber evidence="12">3.4.21.88</ecNumber>
    </recommendedName>
</protein>
<comment type="similarity">
    <text evidence="1 12 13">Belongs to the peptidase S24 family.</text>
</comment>
<dbReference type="InterPro" id="IPR039418">
    <property type="entry name" value="LexA-like"/>
</dbReference>
<dbReference type="NCBIfam" id="TIGR00498">
    <property type="entry name" value="lexA"/>
    <property type="match status" value="1"/>
</dbReference>
<keyword evidence="11 12" id="KW-0742">SOS response</keyword>
<dbReference type="GO" id="GO:0009432">
    <property type="term" value="P:SOS response"/>
    <property type="evidence" value="ECO:0007669"/>
    <property type="project" value="UniProtKB-UniRule"/>
</dbReference>
<dbReference type="InterPro" id="IPR006199">
    <property type="entry name" value="LexA_DNA-bd_dom"/>
</dbReference>
<dbReference type="CDD" id="cd06529">
    <property type="entry name" value="S24_LexA-like"/>
    <property type="match status" value="1"/>
</dbReference>
<dbReference type="PRINTS" id="PR00726">
    <property type="entry name" value="LEXASERPTASE"/>
</dbReference>
<evidence type="ECO:0000256" key="13">
    <source>
        <dbReference type="RuleBase" id="RU003991"/>
    </source>
</evidence>
<dbReference type="EMBL" id="AP011699">
    <property type="protein sequence ID" value="BAL54777.1"/>
    <property type="molecule type" value="Genomic_DNA"/>
</dbReference>
<dbReference type="EC" id="3.4.21.88" evidence="12"/>
<dbReference type="Gene3D" id="1.10.10.10">
    <property type="entry name" value="Winged helix-like DNA-binding domain superfamily/Winged helix DNA-binding domain"/>
    <property type="match status" value="1"/>
</dbReference>
<dbReference type="Pfam" id="PF00717">
    <property type="entry name" value="Peptidase_S24"/>
    <property type="match status" value="1"/>
</dbReference>
<evidence type="ECO:0000256" key="1">
    <source>
        <dbReference type="ARBA" id="ARBA00007484"/>
    </source>
</evidence>
<dbReference type="PANTHER" id="PTHR33516:SF2">
    <property type="entry name" value="LEXA REPRESSOR-RELATED"/>
    <property type="match status" value="1"/>
</dbReference>
<evidence type="ECO:0000256" key="2">
    <source>
        <dbReference type="ARBA" id="ARBA00022491"/>
    </source>
</evidence>
<keyword evidence="6 12" id="KW-0068">Autocatalytic cleavage</keyword>
<keyword evidence="9 12" id="KW-0804">Transcription</keyword>
<evidence type="ECO:0000256" key="3">
    <source>
        <dbReference type="ARBA" id="ARBA00022705"/>
    </source>
</evidence>
<keyword evidence="4 12" id="KW-0227">DNA damage</keyword>
<evidence type="ECO:0000256" key="12">
    <source>
        <dbReference type="HAMAP-Rule" id="MF_00015"/>
    </source>
</evidence>
<evidence type="ECO:0000256" key="6">
    <source>
        <dbReference type="ARBA" id="ARBA00022813"/>
    </source>
</evidence>
<dbReference type="InterPro" id="IPR036388">
    <property type="entry name" value="WH-like_DNA-bd_sf"/>
</dbReference>
<sequence>MMARKPRGITEKHQKILKFLQEYYQQHHYPPSIREIGEHLGVSSTSQINYYLDQLEQHGLIERDRGISRGVRLARRPPSELVRIPILGPIAAGLPLLVPAPGETYLTDDESYAVEIARSMLPVSDETPLFALEVKGDSMIDAMIHDGDIVVLRPAMEAHNGEMVAIWLPAREETTLKYFYKDREGYLLKPANPSMQPIRIPKSEPLEIKGKVVMVVRRVNAMAV</sequence>
<evidence type="ECO:0000256" key="5">
    <source>
        <dbReference type="ARBA" id="ARBA00022801"/>
    </source>
</evidence>
<comment type="subunit">
    <text evidence="12">Homodimer.</text>
</comment>
<name>H5SF41_9CHLR</name>
<dbReference type="GO" id="GO:0006260">
    <property type="term" value="P:DNA replication"/>
    <property type="evidence" value="ECO:0007669"/>
    <property type="project" value="UniProtKB-UniRule"/>
</dbReference>
<evidence type="ECO:0000256" key="8">
    <source>
        <dbReference type="ARBA" id="ARBA00023125"/>
    </source>
</evidence>
<dbReference type="PANTHER" id="PTHR33516">
    <property type="entry name" value="LEXA REPRESSOR"/>
    <property type="match status" value="1"/>
</dbReference>
<dbReference type="InterPro" id="IPR036286">
    <property type="entry name" value="LexA/Signal_pep-like_sf"/>
</dbReference>
<organism evidence="16">
    <name type="scientific">uncultured Chloroflexota bacterium</name>
    <dbReference type="NCBI Taxonomy" id="166587"/>
    <lineage>
        <taxon>Bacteria</taxon>
        <taxon>Bacillati</taxon>
        <taxon>Chloroflexota</taxon>
        <taxon>environmental samples</taxon>
    </lineage>
</organism>
<dbReference type="GO" id="GO:0004252">
    <property type="term" value="F:serine-type endopeptidase activity"/>
    <property type="evidence" value="ECO:0007669"/>
    <property type="project" value="UniProtKB-UniRule"/>
</dbReference>
<evidence type="ECO:0000259" key="14">
    <source>
        <dbReference type="Pfam" id="PF00717"/>
    </source>
</evidence>
<dbReference type="Pfam" id="PF01726">
    <property type="entry name" value="LexA_DNA_bind"/>
    <property type="match status" value="1"/>
</dbReference>
<proteinExistence type="inferred from homology"/>
<evidence type="ECO:0000256" key="4">
    <source>
        <dbReference type="ARBA" id="ARBA00022763"/>
    </source>
</evidence>
<dbReference type="InterPro" id="IPR015927">
    <property type="entry name" value="Peptidase_S24_S26A/B/C"/>
</dbReference>
<dbReference type="GO" id="GO:0006508">
    <property type="term" value="P:proteolysis"/>
    <property type="evidence" value="ECO:0007669"/>
    <property type="project" value="InterPro"/>
</dbReference>
<feature type="active site" description="For autocatalytic cleavage activity" evidence="12">
    <location>
        <position position="138"/>
    </location>
</feature>
<feature type="domain" description="LexA repressor DNA-binding" evidence="15">
    <location>
        <begin position="8"/>
        <end position="70"/>
    </location>
</feature>
<evidence type="ECO:0000256" key="9">
    <source>
        <dbReference type="ARBA" id="ARBA00023163"/>
    </source>
</evidence>
<dbReference type="InterPro" id="IPR006197">
    <property type="entry name" value="Peptidase_S24_LexA"/>
</dbReference>
<dbReference type="GO" id="GO:0045892">
    <property type="term" value="P:negative regulation of DNA-templated transcription"/>
    <property type="evidence" value="ECO:0007669"/>
    <property type="project" value="UniProtKB-UniRule"/>
</dbReference>
<evidence type="ECO:0000313" key="16">
    <source>
        <dbReference type="EMBL" id="BAL54777.1"/>
    </source>
</evidence>
<reference evidence="16" key="1">
    <citation type="journal article" date="2005" name="Environ. Microbiol.">
        <title>Genetic and functional properties of uncultivated thermophilic crenarchaeotes from a subsurface gold mine as revealed by analysis of genome fragments.</title>
        <authorList>
            <person name="Nunoura T."/>
            <person name="Hirayama H."/>
            <person name="Takami H."/>
            <person name="Oida H."/>
            <person name="Nishi S."/>
            <person name="Shimamura S."/>
            <person name="Suzuki Y."/>
            <person name="Inagaki F."/>
            <person name="Takai K."/>
            <person name="Nealson K.H."/>
            <person name="Horikoshi K."/>
        </authorList>
    </citation>
    <scope>NUCLEOTIDE SEQUENCE</scope>
</reference>
<feature type="domain" description="Peptidase S24/S26A/S26B/S26C" evidence="14">
    <location>
        <begin position="85"/>
        <end position="213"/>
    </location>
</feature>